<proteinExistence type="predicted"/>
<reference evidence="2 3" key="1">
    <citation type="journal article" date="2023" name="Sci. Data">
        <title>Genome assembly of the Korean intertidal mud-creeper Batillaria attramentaria.</title>
        <authorList>
            <person name="Patra A.K."/>
            <person name="Ho P.T."/>
            <person name="Jun S."/>
            <person name="Lee S.J."/>
            <person name="Kim Y."/>
            <person name="Won Y.J."/>
        </authorList>
    </citation>
    <scope>NUCLEOTIDE SEQUENCE [LARGE SCALE GENOMIC DNA]</scope>
    <source>
        <strain evidence="2">Wonlab-2016</strain>
    </source>
</reference>
<sequence>MVRGRVGCHDLCVDMDTQGQERSHSLQSEKTGKVFSSAREARESRYCCLLQVSACVGKVSWGHFSTQFLLFLPLPSLLPLSLLPAPAPSPLRSPIILLVQCSSLTLSTIASQRPPTTPSLSLTPSPPPTHPTSLSDIPYSS</sequence>
<comment type="caution">
    <text evidence="2">The sequence shown here is derived from an EMBL/GenBank/DDBJ whole genome shotgun (WGS) entry which is preliminary data.</text>
</comment>
<evidence type="ECO:0000256" key="1">
    <source>
        <dbReference type="SAM" id="MobiDB-lite"/>
    </source>
</evidence>
<dbReference type="Proteomes" id="UP001519460">
    <property type="component" value="Unassembled WGS sequence"/>
</dbReference>
<protein>
    <submittedName>
        <fullName evidence="2">Uncharacterized protein</fullName>
    </submittedName>
</protein>
<accession>A0ABD0K2M8</accession>
<gene>
    <name evidence="2" type="ORF">BaRGS_00027645</name>
</gene>
<name>A0ABD0K2M8_9CAEN</name>
<evidence type="ECO:0000313" key="3">
    <source>
        <dbReference type="Proteomes" id="UP001519460"/>
    </source>
</evidence>
<keyword evidence="3" id="KW-1185">Reference proteome</keyword>
<dbReference type="AlphaFoldDB" id="A0ABD0K2M8"/>
<feature type="region of interest" description="Disordered" evidence="1">
    <location>
        <begin position="111"/>
        <end position="141"/>
    </location>
</feature>
<dbReference type="EMBL" id="JACVVK020000267">
    <property type="protein sequence ID" value="KAK7481105.1"/>
    <property type="molecule type" value="Genomic_DNA"/>
</dbReference>
<evidence type="ECO:0000313" key="2">
    <source>
        <dbReference type="EMBL" id="KAK7481105.1"/>
    </source>
</evidence>
<organism evidence="2 3">
    <name type="scientific">Batillaria attramentaria</name>
    <dbReference type="NCBI Taxonomy" id="370345"/>
    <lineage>
        <taxon>Eukaryota</taxon>
        <taxon>Metazoa</taxon>
        <taxon>Spiralia</taxon>
        <taxon>Lophotrochozoa</taxon>
        <taxon>Mollusca</taxon>
        <taxon>Gastropoda</taxon>
        <taxon>Caenogastropoda</taxon>
        <taxon>Sorbeoconcha</taxon>
        <taxon>Cerithioidea</taxon>
        <taxon>Batillariidae</taxon>
        <taxon>Batillaria</taxon>
    </lineage>
</organism>